<evidence type="ECO:0000256" key="1">
    <source>
        <dbReference type="SAM" id="MobiDB-lite"/>
    </source>
</evidence>
<dbReference type="Gene3D" id="3.30.2300.10">
    <property type="entry name" value="THUMP superfamily"/>
    <property type="match status" value="1"/>
</dbReference>
<feature type="compositionally biased region" description="Basic and acidic residues" evidence="1">
    <location>
        <begin position="251"/>
        <end position="271"/>
    </location>
</feature>
<evidence type="ECO:0000313" key="2">
    <source>
        <dbReference type="EMBL" id="EDS35393.1"/>
    </source>
</evidence>
<evidence type="ECO:0000313" key="4">
    <source>
        <dbReference type="Proteomes" id="UP000002320"/>
    </source>
</evidence>
<protein>
    <recommendedName>
        <fullName evidence="5">THUMP domain-containing protein</fullName>
    </recommendedName>
</protein>
<dbReference type="GO" id="GO:0003723">
    <property type="term" value="F:RNA binding"/>
    <property type="evidence" value="ECO:0007669"/>
    <property type="project" value="InterPro"/>
</dbReference>
<dbReference type="PANTHER" id="PTHR13452:SF10">
    <property type="entry name" value="THUMP DOMAIN-CONTAINING PROTEIN 1"/>
    <property type="match status" value="1"/>
</dbReference>
<dbReference type="CDD" id="cd11717">
    <property type="entry name" value="THUMP_THUMPD1_like"/>
    <property type="match status" value="1"/>
</dbReference>
<reference evidence="3" key="2">
    <citation type="submission" date="2021-02" db="UniProtKB">
        <authorList>
            <consortium name="EnsemblMetazoa"/>
        </authorList>
    </citation>
    <scope>IDENTIFICATION</scope>
    <source>
        <strain evidence="3">JHB</strain>
    </source>
</reference>
<dbReference type="KEGG" id="cqu:CpipJ_CPIJ020235"/>
<dbReference type="EMBL" id="DS234873">
    <property type="protein sequence ID" value="EDS35393.1"/>
    <property type="molecule type" value="Genomic_DNA"/>
</dbReference>
<dbReference type="eggNOG" id="KOG3943">
    <property type="taxonomic scope" value="Eukaryota"/>
</dbReference>
<dbReference type="InParanoid" id="B0XLW9"/>
<dbReference type="Proteomes" id="UP000002320">
    <property type="component" value="Unassembled WGS sequence"/>
</dbReference>
<dbReference type="AlphaFoldDB" id="B0XLW9"/>
<name>B0XLW9_CULQU</name>
<dbReference type="VEuPathDB" id="VectorBase:CQUJHB003523"/>
<feature type="region of interest" description="Disordered" evidence="1">
    <location>
        <begin position="251"/>
        <end position="306"/>
    </location>
</feature>
<reference evidence="2" key="1">
    <citation type="submission" date="2007-03" db="EMBL/GenBank/DDBJ databases">
        <title>Annotation of Culex pipiens quinquefasciatus.</title>
        <authorList>
            <consortium name="The Broad Institute Genome Sequencing Platform"/>
            <person name="Atkinson P.W."/>
            <person name="Hemingway J."/>
            <person name="Christensen B.M."/>
            <person name="Higgs S."/>
            <person name="Kodira C."/>
            <person name="Hannick L."/>
            <person name="Megy K."/>
            <person name="O'Leary S."/>
            <person name="Pearson M."/>
            <person name="Haas B.J."/>
            <person name="Mauceli E."/>
            <person name="Wortman J.R."/>
            <person name="Lee N.H."/>
            <person name="Guigo R."/>
            <person name="Stanke M."/>
            <person name="Alvarado L."/>
            <person name="Amedeo P."/>
            <person name="Antoine C.H."/>
            <person name="Arensburger P."/>
            <person name="Bidwell S.L."/>
            <person name="Crawford M."/>
            <person name="Camaro F."/>
            <person name="Devon K."/>
            <person name="Engels R."/>
            <person name="Hammond M."/>
            <person name="Howarth C."/>
            <person name="Koehrsen M."/>
            <person name="Lawson D."/>
            <person name="Montgomery P."/>
            <person name="Nene V."/>
            <person name="Nusbaum C."/>
            <person name="Puiu D."/>
            <person name="Romero-Severson J."/>
            <person name="Severson D.W."/>
            <person name="Shumway M."/>
            <person name="Sisk P."/>
            <person name="Stolte C."/>
            <person name="Zeng Q."/>
            <person name="Eisenstadt E."/>
            <person name="Fraser-Liggett C."/>
            <person name="Strausberg R."/>
            <person name="Galagan J."/>
            <person name="Birren B."/>
            <person name="Collins F.H."/>
        </authorList>
    </citation>
    <scope>NUCLEOTIDE SEQUENCE [LARGE SCALE GENOMIC DNA]</scope>
    <source>
        <strain evidence="2">JHB</strain>
    </source>
</reference>
<dbReference type="VEuPathDB" id="VectorBase:CPIJ020235"/>
<keyword evidence="4" id="KW-1185">Reference proteome</keyword>
<dbReference type="PANTHER" id="PTHR13452">
    <property type="entry name" value="THUMP DOMAIN CONTAINING PROTEIN 1-RELATED"/>
    <property type="match status" value="1"/>
</dbReference>
<dbReference type="InterPro" id="IPR040183">
    <property type="entry name" value="THUMPD1-like"/>
</dbReference>
<evidence type="ECO:0008006" key="5">
    <source>
        <dbReference type="Google" id="ProtNLM"/>
    </source>
</evidence>
<gene>
    <name evidence="3" type="primary">6054786</name>
    <name evidence="2" type="ORF">CpipJ_CPIJ020235</name>
</gene>
<dbReference type="SUPFAM" id="SSF143437">
    <property type="entry name" value="THUMP domain-like"/>
    <property type="match status" value="1"/>
</dbReference>
<evidence type="ECO:0000313" key="3">
    <source>
        <dbReference type="EnsemblMetazoa" id="CPIJ020235-PA"/>
    </source>
</evidence>
<dbReference type="HOGENOM" id="CLU_840068_0_0_1"/>
<accession>B0XLW9</accession>
<dbReference type="GO" id="GO:0006400">
    <property type="term" value="P:tRNA modification"/>
    <property type="evidence" value="ECO:0007669"/>
    <property type="project" value="InterPro"/>
</dbReference>
<dbReference type="EnsemblMetazoa" id="CPIJ020235-RA">
    <property type="protein sequence ID" value="CPIJ020235-PA"/>
    <property type="gene ID" value="CPIJ020235"/>
</dbReference>
<organism>
    <name type="scientific">Culex quinquefasciatus</name>
    <name type="common">Southern house mosquito</name>
    <name type="synonym">Culex pungens</name>
    <dbReference type="NCBI Taxonomy" id="7176"/>
    <lineage>
        <taxon>Eukaryota</taxon>
        <taxon>Metazoa</taxon>
        <taxon>Ecdysozoa</taxon>
        <taxon>Arthropoda</taxon>
        <taxon>Hexapoda</taxon>
        <taxon>Insecta</taxon>
        <taxon>Pterygota</taxon>
        <taxon>Neoptera</taxon>
        <taxon>Endopterygota</taxon>
        <taxon>Diptera</taxon>
        <taxon>Nematocera</taxon>
        <taxon>Culicoidea</taxon>
        <taxon>Culicidae</taxon>
        <taxon>Culicinae</taxon>
        <taxon>Culicini</taxon>
        <taxon>Culex</taxon>
        <taxon>Culex</taxon>
    </lineage>
</organism>
<sequence>MSGRPSKFVFSSPRPTKAFGPEFWGKAVPECVDQREREKKPTCQGSCPGRGRAGPRFWIGSDWVRADSWERAKCANGTAPGTRSGCADDLYGRVGESPPKEQPVEGGAEEKKDYISVQVQKQAEAAKTEKKKFRLNGVTTMLEDPTELALKILRDAAETKKQKSRYIIKPVPIEVVTKAAMIFNRRFNNGLERESTINALAEMISAKNRDNKTNLMHPELAVIVEGIVPEFLELRMYNLLEICTWKGEDAKSQESTELADRNGKESGKKVAAENGARRWLLRNGEKKDPAKDEDPSQKELEPDAKRRKMMIIERGCSVVSSSKIAHDICGA</sequence>
<dbReference type="OrthoDB" id="367221at2759"/>
<feature type="compositionally biased region" description="Basic and acidic residues" evidence="1">
    <location>
        <begin position="283"/>
        <end position="304"/>
    </location>
</feature>
<proteinExistence type="predicted"/>